<dbReference type="Gene3D" id="2.40.50.100">
    <property type="match status" value="1"/>
</dbReference>
<feature type="signal peptide" evidence="3">
    <location>
        <begin position="1"/>
        <end position="19"/>
    </location>
</feature>
<dbReference type="InterPro" id="IPR051909">
    <property type="entry name" value="MFP_Cation_Efflux"/>
</dbReference>
<dbReference type="RefSeq" id="WP_011422906.1">
    <property type="nucleotide sequence ID" value="NC_007760.1"/>
</dbReference>
<dbReference type="PROSITE" id="PS51257">
    <property type="entry name" value="PROKAR_LIPOPROTEIN"/>
    <property type="match status" value="1"/>
</dbReference>
<organism evidence="4 5">
    <name type="scientific">Anaeromyxobacter dehalogenans (strain 2CP-C)</name>
    <dbReference type="NCBI Taxonomy" id="290397"/>
    <lineage>
        <taxon>Bacteria</taxon>
        <taxon>Pseudomonadati</taxon>
        <taxon>Myxococcota</taxon>
        <taxon>Myxococcia</taxon>
        <taxon>Myxococcales</taxon>
        <taxon>Cystobacterineae</taxon>
        <taxon>Anaeromyxobacteraceae</taxon>
        <taxon>Anaeromyxobacter</taxon>
    </lineage>
</organism>
<dbReference type="GO" id="GO:0030313">
    <property type="term" value="C:cell envelope"/>
    <property type="evidence" value="ECO:0007669"/>
    <property type="project" value="TreeGrafter"/>
</dbReference>
<dbReference type="KEGG" id="ade:Adeh_3858"/>
<dbReference type="EMBL" id="CP000251">
    <property type="protein sequence ID" value="ABC83624.1"/>
    <property type="molecule type" value="Genomic_DNA"/>
</dbReference>
<feature type="compositionally biased region" description="Low complexity" evidence="2">
    <location>
        <begin position="53"/>
        <end position="66"/>
    </location>
</feature>
<dbReference type="Gene3D" id="1.10.287.470">
    <property type="entry name" value="Helix hairpin bin"/>
    <property type="match status" value="1"/>
</dbReference>
<dbReference type="eggNOG" id="COG0845">
    <property type="taxonomic scope" value="Bacteria"/>
</dbReference>
<dbReference type="AlphaFoldDB" id="Q2IGB5"/>
<sequence length="382" mass="39115">MNRIPRTSLLAAAALVALAACSKEPGPVPAQPSQASPAEPASLKLAKEQQPGAADTTPAAATSARTPWVRARAAEGVSLLEAPATVLPAPEGVAAVTPPFRARITKISVRAGEKVARGQVIAEVVMPEVVQAAGAYAAASTRLEAYQRRKDQLDGLKKEGLVKLSDLLESETKLAEARADQQSALATLRAADLGAADARRILDGSGQVGLRSPISGMVHEVKASIGETREAAGEPIARVAADGETRVEARLAYAPPPTAKFELILPDGTRHPVDLLGRAPVVDPRDGTTAAWFAGRNGGARLPAGLSARLAVKMGEAAAAVPARAVALDGKQAYVVRNVAGKPQRLPVQVLATSGADALVKGIEPGAEVAADAALAGAEERP</sequence>
<dbReference type="STRING" id="290397.Adeh_3858"/>
<dbReference type="OrthoDB" id="5526067at2"/>
<reference evidence="4 5" key="1">
    <citation type="submission" date="2006-01" db="EMBL/GenBank/DDBJ databases">
        <title>Complete sequence of Anaeromyxobacter dehalogenans 2CP-C.</title>
        <authorList>
            <consortium name="US DOE Joint Genome Institute"/>
            <person name="Copeland A."/>
            <person name="Lucas S."/>
            <person name="Lapidus A."/>
            <person name="Barry K."/>
            <person name="Detter J.C."/>
            <person name="Glavina T."/>
            <person name="Hammon N."/>
            <person name="Israni S."/>
            <person name="Pitluck S."/>
            <person name="Brettin T."/>
            <person name="Bruce D."/>
            <person name="Han C."/>
            <person name="Tapia R."/>
            <person name="Gilna P."/>
            <person name="Kiss H."/>
            <person name="Schmutz J."/>
            <person name="Larimer F."/>
            <person name="Land M."/>
            <person name="Kyrpides N."/>
            <person name="Anderson I."/>
            <person name="Sanford R.A."/>
            <person name="Ritalahti K.M."/>
            <person name="Thomas H.S."/>
            <person name="Kirby J.R."/>
            <person name="Zhulin I.B."/>
            <person name="Loeffler F.E."/>
            <person name="Richardson P."/>
        </authorList>
    </citation>
    <scope>NUCLEOTIDE SEQUENCE [LARGE SCALE GENOMIC DNA]</scope>
    <source>
        <strain evidence="4 5">2CP-C</strain>
    </source>
</reference>
<evidence type="ECO:0000256" key="1">
    <source>
        <dbReference type="ARBA" id="ARBA00022448"/>
    </source>
</evidence>
<dbReference type="Proteomes" id="UP000001935">
    <property type="component" value="Chromosome"/>
</dbReference>
<proteinExistence type="predicted"/>
<evidence type="ECO:0000256" key="2">
    <source>
        <dbReference type="SAM" id="MobiDB-lite"/>
    </source>
</evidence>
<feature type="chain" id="PRO_5004210018" evidence="3">
    <location>
        <begin position="20"/>
        <end position="382"/>
    </location>
</feature>
<name>Q2IGB5_ANADE</name>
<feature type="compositionally biased region" description="Low complexity" evidence="2">
    <location>
        <begin position="31"/>
        <end position="42"/>
    </location>
</feature>
<dbReference type="Gene3D" id="2.40.30.170">
    <property type="match status" value="1"/>
</dbReference>
<keyword evidence="1" id="KW-0813">Transport</keyword>
<feature type="region of interest" description="Disordered" evidence="2">
    <location>
        <begin position="23"/>
        <end position="66"/>
    </location>
</feature>
<evidence type="ECO:0000256" key="3">
    <source>
        <dbReference type="SAM" id="SignalP"/>
    </source>
</evidence>
<accession>Q2IGB5</accession>
<evidence type="ECO:0000313" key="4">
    <source>
        <dbReference type="EMBL" id="ABC83624.1"/>
    </source>
</evidence>
<dbReference type="GO" id="GO:0060003">
    <property type="term" value="P:copper ion export"/>
    <property type="evidence" value="ECO:0007669"/>
    <property type="project" value="TreeGrafter"/>
</dbReference>
<dbReference type="PANTHER" id="PTHR30097">
    <property type="entry name" value="CATION EFFLUX SYSTEM PROTEIN CUSB"/>
    <property type="match status" value="1"/>
</dbReference>
<evidence type="ECO:0000313" key="5">
    <source>
        <dbReference type="Proteomes" id="UP000001935"/>
    </source>
</evidence>
<dbReference type="PANTHER" id="PTHR30097:SF4">
    <property type="entry name" value="SLR6042 PROTEIN"/>
    <property type="match status" value="1"/>
</dbReference>
<keyword evidence="3" id="KW-0732">Signal</keyword>
<gene>
    <name evidence="4" type="ordered locus">Adeh_3858</name>
</gene>
<protein>
    <submittedName>
        <fullName evidence="4">Uncharacterized protein</fullName>
    </submittedName>
</protein>
<dbReference type="GO" id="GO:0015679">
    <property type="term" value="P:plasma membrane copper ion transport"/>
    <property type="evidence" value="ECO:0007669"/>
    <property type="project" value="TreeGrafter"/>
</dbReference>
<dbReference type="HOGENOM" id="CLU_724891_0_0_7"/>